<name>A0ABW9HMY8_9ACTN</name>
<evidence type="ECO:0000313" key="2">
    <source>
        <dbReference type="EMBL" id="MFM9609434.1"/>
    </source>
</evidence>
<protein>
    <submittedName>
        <fullName evidence="2">N-acetyltransferase family protein</fullName>
    </submittedName>
</protein>
<dbReference type="PROSITE" id="PS51186">
    <property type="entry name" value="GNAT"/>
    <property type="match status" value="1"/>
</dbReference>
<reference evidence="2 3" key="1">
    <citation type="submission" date="2024-12" db="EMBL/GenBank/DDBJ databases">
        <title>Forecasting of Potato common scab and diversities of Pathogenic streptomyces spp. in china.</title>
        <authorList>
            <person name="Handique U."/>
            <person name="Wu J."/>
        </authorList>
    </citation>
    <scope>NUCLEOTIDE SEQUENCE [LARGE SCALE GENOMIC DNA]</scope>
    <source>
        <strain evidence="2 3">ZRIMU1530</strain>
    </source>
</reference>
<feature type="domain" description="N-acetyltransferase" evidence="1">
    <location>
        <begin position="1"/>
        <end position="178"/>
    </location>
</feature>
<dbReference type="Gene3D" id="3.40.630.30">
    <property type="match status" value="1"/>
</dbReference>
<dbReference type="RefSeq" id="WP_055720324.1">
    <property type="nucleotide sequence ID" value="NZ_JBJVNI010000006.1"/>
</dbReference>
<gene>
    <name evidence="2" type="ORF">ACKI18_12020</name>
</gene>
<evidence type="ECO:0000259" key="1">
    <source>
        <dbReference type="PROSITE" id="PS51186"/>
    </source>
</evidence>
<dbReference type="CDD" id="cd04301">
    <property type="entry name" value="NAT_SF"/>
    <property type="match status" value="1"/>
</dbReference>
<evidence type="ECO:0000313" key="3">
    <source>
        <dbReference type="Proteomes" id="UP001631957"/>
    </source>
</evidence>
<proteinExistence type="predicted"/>
<dbReference type="Proteomes" id="UP001631957">
    <property type="component" value="Unassembled WGS sequence"/>
</dbReference>
<dbReference type="InterPro" id="IPR016181">
    <property type="entry name" value="Acyl_CoA_acyltransferase"/>
</dbReference>
<keyword evidence="3" id="KW-1185">Reference proteome</keyword>
<accession>A0ABW9HMY8</accession>
<dbReference type="Pfam" id="PF00583">
    <property type="entry name" value="Acetyltransf_1"/>
    <property type="match status" value="1"/>
</dbReference>
<organism evidence="2 3">
    <name type="scientific">Streptomyces niveiscabiei</name>
    <dbReference type="NCBI Taxonomy" id="164115"/>
    <lineage>
        <taxon>Bacteria</taxon>
        <taxon>Bacillati</taxon>
        <taxon>Actinomycetota</taxon>
        <taxon>Actinomycetes</taxon>
        <taxon>Kitasatosporales</taxon>
        <taxon>Streptomycetaceae</taxon>
        <taxon>Streptomyces</taxon>
    </lineage>
</organism>
<dbReference type="EMBL" id="JBJVNI010000006">
    <property type="protein sequence ID" value="MFM9609434.1"/>
    <property type="molecule type" value="Genomic_DNA"/>
</dbReference>
<comment type="caution">
    <text evidence="2">The sequence shown here is derived from an EMBL/GenBank/DDBJ whole genome shotgun (WGS) entry which is preliminary data.</text>
</comment>
<dbReference type="InterPro" id="IPR000182">
    <property type="entry name" value="GNAT_dom"/>
</dbReference>
<dbReference type="SUPFAM" id="SSF55729">
    <property type="entry name" value="Acyl-CoA N-acyltransferases (Nat)"/>
    <property type="match status" value="1"/>
</dbReference>
<sequence length="180" mass="20882">MIYERYDALDADAKLAAFLPAYTEIYQEPPYCEGPDDVAEFAKHYHVQTRRPGMRLILAREEEEVVGFTYGYHLAPDTRWWENLQDAYLSPEFTHEDGRRTFVVIELAVRGPWRRRGIATALHRRLLRGLDAERVTLTVRPEPEAAPARSAYEAWGYRKAGVSRPFEGSPLYDCMVREET</sequence>